<evidence type="ECO:0000313" key="2">
    <source>
        <dbReference type="Proteomes" id="UP000554766"/>
    </source>
</evidence>
<organism evidence="1 2">
    <name type="scientific">Pyrobaculum arsenaticum</name>
    <dbReference type="NCBI Taxonomy" id="121277"/>
    <lineage>
        <taxon>Archaea</taxon>
        <taxon>Thermoproteota</taxon>
        <taxon>Thermoprotei</taxon>
        <taxon>Thermoproteales</taxon>
        <taxon>Thermoproteaceae</taxon>
        <taxon>Pyrobaculum</taxon>
    </lineage>
</organism>
<dbReference type="GeneID" id="5054679"/>
<accession>A0A7L4P794</accession>
<dbReference type="InterPro" id="IPR010268">
    <property type="entry name" value="PaREP1"/>
</dbReference>
<evidence type="ECO:0000313" key="1">
    <source>
        <dbReference type="EMBL" id="NYR14623.1"/>
    </source>
</evidence>
<dbReference type="Pfam" id="PF05942">
    <property type="entry name" value="PaREP1"/>
    <property type="match status" value="1"/>
</dbReference>
<keyword evidence="2" id="KW-1185">Reference proteome</keyword>
<protein>
    <recommendedName>
        <fullName evidence="3">PaREP1 domain containing protein</fullName>
    </recommendedName>
</protein>
<comment type="caution">
    <text evidence="1">The sequence shown here is derived from an EMBL/GenBank/DDBJ whole genome shotgun (WGS) entry which is preliminary data.</text>
</comment>
<gene>
    <name evidence="1" type="ORF">HC235_01295</name>
</gene>
<sequence length="190" mass="21406">MALKGVEVIETPLPKPSSEDYVVARLLEAVVEARLALHFVKEGLVRDAAGKAFQAWRTVLAALLRLELERLKAIAKSEEERRWLEERAVPRVPTSRMISLSLMLEQVGYRGVLADTNTALNIHDYQYHGPDPDMALSRYRTREEAALNILFLIGEVARLVEGLKARVKPSAELETALEDLKRELRNLAPL</sequence>
<dbReference type="AlphaFoldDB" id="A0A7L4P794"/>
<dbReference type="Proteomes" id="UP000554766">
    <property type="component" value="Unassembled WGS sequence"/>
</dbReference>
<reference evidence="1 2" key="1">
    <citation type="journal article" date="2020" name="Nat. Commun.">
        <title>The structures of two archaeal type IV pili illuminate evolutionary relationships.</title>
        <authorList>
            <person name="Wang F."/>
            <person name="Baquero D.P."/>
            <person name="Su Z."/>
            <person name="Beltran L.C."/>
            <person name="Prangishvili D."/>
            <person name="Krupovic M."/>
            <person name="Egelman E.H."/>
        </authorList>
    </citation>
    <scope>NUCLEOTIDE SEQUENCE [LARGE SCALE GENOMIC DNA]</scope>
    <source>
        <strain evidence="1 2">2GA</strain>
    </source>
</reference>
<dbReference type="EMBL" id="JAAVJF010000001">
    <property type="protein sequence ID" value="NYR14623.1"/>
    <property type="molecule type" value="Genomic_DNA"/>
</dbReference>
<dbReference type="RefSeq" id="WP_011900341.1">
    <property type="nucleotide sequence ID" value="NZ_JAAVJF010000001.1"/>
</dbReference>
<dbReference type="OMA" id="NIHDYQY"/>
<proteinExistence type="predicted"/>
<name>A0A7L4P794_9CREN</name>
<evidence type="ECO:0008006" key="3">
    <source>
        <dbReference type="Google" id="ProtNLM"/>
    </source>
</evidence>